<protein>
    <submittedName>
        <fullName evidence="1">Uncharacterized protein</fullName>
    </submittedName>
</protein>
<name>A0AAD8YG95_9STRA</name>
<comment type="caution">
    <text evidence="1">The sequence shown here is derived from an EMBL/GenBank/DDBJ whole genome shotgun (WGS) entry which is preliminary data.</text>
</comment>
<dbReference type="AlphaFoldDB" id="A0AAD8YG95"/>
<dbReference type="Gene3D" id="3.40.630.30">
    <property type="match status" value="1"/>
</dbReference>
<organism evidence="1 2">
    <name type="scientific">Skeletonema marinoi</name>
    <dbReference type="NCBI Taxonomy" id="267567"/>
    <lineage>
        <taxon>Eukaryota</taxon>
        <taxon>Sar</taxon>
        <taxon>Stramenopiles</taxon>
        <taxon>Ochrophyta</taxon>
        <taxon>Bacillariophyta</taxon>
        <taxon>Coscinodiscophyceae</taxon>
        <taxon>Thalassiosirophycidae</taxon>
        <taxon>Thalassiosirales</taxon>
        <taxon>Skeletonemataceae</taxon>
        <taxon>Skeletonema</taxon>
        <taxon>Skeletonema marinoi-dohrnii complex</taxon>
    </lineage>
</organism>
<sequence>MARDSGCRIYCQDSHCGLNIDRVGRLLHIVERKESIAKIIYSSEIQEQPSLQSSVAELQKNIAQAKIHVLDVKSQYRGRDLGGLLFSEAIAHLKSKYCNNDDNEDDDFNTYEPLKSDYEQKQLSRGRCHQTWKLIAFYLRLGCHVVSKRVQCISDNDFAYRKVPMQVTLKAATTTARKRKRSSLMSKASFLPVQLVGDAGKISVKPSGGSEAG</sequence>
<keyword evidence="2" id="KW-1185">Reference proteome</keyword>
<evidence type="ECO:0000313" key="1">
    <source>
        <dbReference type="EMBL" id="KAK1744892.1"/>
    </source>
</evidence>
<evidence type="ECO:0000313" key="2">
    <source>
        <dbReference type="Proteomes" id="UP001224775"/>
    </source>
</evidence>
<gene>
    <name evidence="1" type="ORF">QTG54_004183</name>
</gene>
<reference evidence="1" key="1">
    <citation type="submission" date="2023-06" db="EMBL/GenBank/DDBJ databases">
        <title>Survivors Of The Sea: Transcriptome response of Skeletonema marinoi to long-term dormancy.</title>
        <authorList>
            <person name="Pinder M.I.M."/>
            <person name="Kourtchenko O."/>
            <person name="Robertson E.K."/>
            <person name="Larsson T."/>
            <person name="Maumus F."/>
            <person name="Osuna-Cruz C.M."/>
            <person name="Vancaester E."/>
            <person name="Stenow R."/>
            <person name="Vandepoele K."/>
            <person name="Ploug H."/>
            <person name="Bruchert V."/>
            <person name="Godhe A."/>
            <person name="Topel M."/>
        </authorList>
    </citation>
    <scope>NUCLEOTIDE SEQUENCE</scope>
    <source>
        <strain evidence="1">R05AC</strain>
    </source>
</reference>
<proteinExistence type="predicted"/>
<dbReference type="Proteomes" id="UP001224775">
    <property type="component" value="Unassembled WGS sequence"/>
</dbReference>
<accession>A0AAD8YG95</accession>
<dbReference type="EMBL" id="JATAAI010000006">
    <property type="protein sequence ID" value="KAK1744892.1"/>
    <property type="molecule type" value="Genomic_DNA"/>
</dbReference>